<gene>
    <name evidence="2" type="ORF">GT747_10645</name>
    <name evidence="3" type="ORF">SAMN05444424_0121</name>
</gene>
<keyword evidence="1" id="KW-0732">Signal</keyword>
<proteinExistence type="predicted"/>
<keyword evidence="5" id="KW-1185">Reference proteome</keyword>
<feature type="chain" id="PRO_5042981847" description="Lipoprotein" evidence="1">
    <location>
        <begin position="20"/>
        <end position="186"/>
    </location>
</feature>
<dbReference type="EMBL" id="FQVY01000001">
    <property type="protein sequence ID" value="SHF63053.1"/>
    <property type="molecule type" value="Genomic_DNA"/>
</dbReference>
<dbReference type="Proteomes" id="UP000474718">
    <property type="component" value="Unassembled WGS sequence"/>
</dbReference>
<evidence type="ECO:0000313" key="3">
    <source>
        <dbReference type="EMBL" id="SHF63053.1"/>
    </source>
</evidence>
<organism evidence="3 4">
    <name type="scientific">Bittarella massiliensis</name>
    <name type="common">ex Durand et al. 2017</name>
    <dbReference type="NCBI Taxonomy" id="1720313"/>
    <lineage>
        <taxon>Bacteria</taxon>
        <taxon>Bacillati</taxon>
        <taxon>Bacillota</taxon>
        <taxon>Clostridia</taxon>
        <taxon>Eubacteriales</taxon>
        <taxon>Oscillospiraceae</taxon>
        <taxon>Bittarella (ex Durand et al. 2017)</taxon>
    </lineage>
</organism>
<name>A0AAQ1MAU5_9FIRM</name>
<dbReference type="AlphaFoldDB" id="A0AAQ1MAU5"/>
<reference evidence="3" key="1">
    <citation type="submission" date="2016-11" db="EMBL/GenBank/DDBJ databases">
        <authorList>
            <person name="Varghese N."/>
            <person name="Submissions S."/>
        </authorList>
    </citation>
    <scope>NUCLEOTIDE SEQUENCE</scope>
    <source>
        <strain evidence="3">DSM 4029</strain>
    </source>
</reference>
<dbReference type="Proteomes" id="UP000184089">
    <property type="component" value="Unassembled WGS sequence"/>
</dbReference>
<evidence type="ECO:0008006" key="6">
    <source>
        <dbReference type="Google" id="ProtNLM"/>
    </source>
</evidence>
<comment type="caution">
    <text evidence="3">The sequence shown here is derived from an EMBL/GenBank/DDBJ whole genome shotgun (WGS) entry which is preliminary data.</text>
</comment>
<dbReference type="EMBL" id="WWVX01000007">
    <property type="protein sequence ID" value="MZL70211.1"/>
    <property type="molecule type" value="Genomic_DNA"/>
</dbReference>
<evidence type="ECO:0000313" key="5">
    <source>
        <dbReference type="Proteomes" id="UP000474718"/>
    </source>
</evidence>
<evidence type="ECO:0000256" key="1">
    <source>
        <dbReference type="SAM" id="SignalP"/>
    </source>
</evidence>
<reference evidence="4" key="2">
    <citation type="submission" date="2016-11" db="EMBL/GenBank/DDBJ databases">
        <authorList>
            <person name="Jaros S."/>
            <person name="Januszkiewicz K."/>
            <person name="Wedrychowicz H."/>
        </authorList>
    </citation>
    <scope>NUCLEOTIDE SEQUENCE [LARGE SCALE GENOMIC DNA]</scope>
    <source>
        <strain evidence="4">DSM 4029</strain>
    </source>
</reference>
<sequence length="186" mass="20374">MKRCLAVVMALCLALQLTGCGKGKPQKGGQSASKVAMKTVSLQGITYQVPEEWAQQAGETGYWHYPSSDKTAGLLNVNYMEADLSVATSENALKLGYELAFQGVQGSADNFRLDKKEYVDLAGKLAMKVTYTQTIGGRGPYTTVVYLLADVDSDIMYFLIFIMNDELAKIMNPAIDPIVNSVQFHR</sequence>
<evidence type="ECO:0000313" key="2">
    <source>
        <dbReference type="EMBL" id="MZL70211.1"/>
    </source>
</evidence>
<protein>
    <recommendedName>
        <fullName evidence="6">Lipoprotein</fullName>
    </recommendedName>
</protein>
<reference evidence="2 5" key="3">
    <citation type="journal article" date="2019" name="Nat. Med.">
        <title>A library of human gut bacterial isolates paired with longitudinal multiomics data enables mechanistic microbiome research.</title>
        <authorList>
            <person name="Poyet M."/>
            <person name="Groussin M."/>
            <person name="Gibbons S.M."/>
            <person name="Avila-Pacheco J."/>
            <person name="Jiang X."/>
            <person name="Kearney S.M."/>
            <person name="Perrotta A.R."/>
            <person name="Berdy B."/>
            <person name="Zhao S."/>
            <person name="Lieberman T.D."/>
            <person name="Swanson P.K."/>
            <person name="Smith M."/>
            <person name="Roesemann S."/>
            <person name="Alexander J.E."/>
            <person name="Rich S.A."/>
            <person name="Livny J."/>
            <person name="Vlamakis H."/>
            <person name="Clish C."/>
            <person name="Bullock K."/>
            <person name="Deik A."/>
            <person name="Scott J."/>
            <person name="Pierce K.A."/>
            <person name="Xavier R.J."/>
            <person name="Alm E.J."/>
        </authorList>
    </citation>
    <scope>NUCLEOTIDE SEQUENCE [LARGE SCALE GENOMIC DNA]</scope>
    <source>
        <strain evidence="2 5">BIOML-A2</strain>
    </source>
</reference>
<accession>A0AAQ1MAU5</accession>
<dbReference type="RefSeq" id="WP_021658859.1">
    <property type="nucleotide sequence ID" value="NZ_FQVY01000001.1"/>
</dbReference>
<evidence type="ECO:0000313" key="4">
    <source>
        <dbReference type="Proteomes" id="UP000184089"/>
    </source>
</evidence>
<feature type="signal peptide" evidence="1">
    <location>
        <begin position="1"/>
        <end position="19"/>
    </location>
</feature>